<feature type="domain" description="Autophagy-related protein 16" evidence="4">
    <location>
        <begin position="7"/>
        <end position="236"/>
    </location>
</feature>
<feature type="region of interest" description="Disordered" evidence="3">
    <location>
        <begin position="234"/>
        <end position="255"/>
    </location>
</feature>
<organism evidence="5 6">
    <name type="scientific">Microdochium trichocladiopsis</name>
    <dbReference type="NCBI Taxonomy" id="1682393"/>
    <lineage>
        <taxon>Eukaryota</taxon>
        <taxon>Fungi</taxon>
        <taxon>Dikarya</taxon>
        <taxon>Ascomycota</taxon>
        <taxon>Pezizomycotina</taxon>
        <taxon>Sordariomycetes</taxon>
        <taxon>Xylariomycetidae</taxon>
        <taxon>Xylariales</taxon>
        <taxon>Microdochiaceae</taxon>
        <taxon>Microdochium</taxon>
    </lineage>
</organism>
<dbReference type="Pfam" id="PF08614">
    <property type="entry name" value="ATG16"/>
    <property type="match status" value="1"/>
</dbReference>
<keyword evidence="2" id="KW-0175">Coiled coil</keyword>
<protein>
    <submittedName>
        <fullName evidence="5">Autophagy-related protein 16</fullName>
    </submittedName>
</protein>
<accession>A0A9P8YER5</accession>
<dbReference type="CDD" id="cd22887">
    <property type="entry name" value="Atg16_CCD"/>
    <property type="match status" value="1"/>
</dbReference>
<feature type="coiled-coil region" evidence="2">
    <location>
        <begin position="126"/>
        <end position="223"/>
    </location>
</feature>
<evidence type="ECO:0000256" key="3">
    <source>
        <dbReference type="SAM" id="MobiDB-lite"/>
    </source>
</evidence>
<dbReference type="RefSeq" id="XP_046016777.1">
    <property type="nucleotide sequence ID" value="XM_046158110.1"/>
</dbReference>
<feature type="compositionally biased region" description="Gly residues" evidence="3">
    <location>
        <begin position="106"/>
        <end position="117"/>
    </location>
</feature>
<proteinExistence type="inferred from homology"/>
<feature type="compositionally biased region" description="Low complexity" evidence="3">
    <location>
        <begin position="93"/>
        <end position="105"/>
    </location>
</feature>
<dbReference type="Proteomes" id="UP000756346">
    <property type="component" value="Unassembled WGS sequence"/>
</dbReference>
<evidence type="ECO:0000313" key="5">
    <source>
        <dbReference type="EMBL" id="KAH7037656.1"/>
    </source>
</evidence>
<comment type="similarity">
    <text evidence="1">Belongs to the ATG16 family.</text>
</comment>
<sequence length="255" mass="27638">MPDWRDDYLTSLQEAERNSAVNKDLVDACSQLADRVAVLEAEKAVLLQRQQQTAQALQEPQPGTFTSAFRAATRSPWQQSDNRSGTPPPPLPASSSSSASAATGGDITGGGGGGGGDAAAQTRLQLAEALRSRGQLQTKLRAAEDELRKLRSSTQVAAKQIHDLKTERNSLQSKLRDRNEELDAKTKAFLDVQDENLALNLEIASQDKRMAAVKAENKQLIERWMKRVGEEADAMNLANEPSGIPRTEGCNATED</sequence>
<evidence type="ECO:0000259" key="4">
    <source>
        <dbReference type="Pfam" id="PF08614"/>
    </source>
</evidence>
<evidence type="ECO:0000256" key="2">
    <source>
        <dbReference type="SAM" id="Coils"/>
    </source>
</evidence>
<dbReference type="InterPro" id="IPR013923">
    <property type="entry name" value="Autophagy-rel_prot_16_dom"/>
</dbReference>
<keyword evidence="6" id="KW-1185">Reference proteome</keyword>
<name>A0A9P8YER5_9PEZI</name>
<gene>
    <name evidence="5" type="ORF">B0I36DRAFT_359322</name>
</gene>
<reference evidence="5" key="1">
    <citation type="journal article" date="2021" name="Nat. Commun.">
        <title>Genetic determinants of endophytism in the Arabidopsis root mycobiome.</title>
        <authorList>
            <person name="Mesny F."/>
            <person name="Miyauchi S."/>
            <person name="Thiergart T."/>
            <person name="Pickel B."/>
            <person name="Atanasova L."/>
            <person name="Karlsson M."/>
            <person name="Huettel B."/>
            <person name="Barry K.W."/>
            <person name="Haridas S."/>
            <person name="Chen C."/>
            <person name="Bauer D."/>
            <person name="Andreopoulos W."/>
            <person name="Pangilinan J."/>
            <person name="LaButti K."/>
            <person name="Riley R."/>
            <person name="Lipzen A."/>
            <person name="Clum A."/>
            <person name="Drula E."/>
            <person name="Henrissat B."/>
            <person name="Kohler A."/>
            <person name="Grigoriev I.V."/>
            <person name="Martin F.M."/>
            <person name="Hacquard S."/>
        </authorList>
    </citation>
    <scope>NUCLEOTIDE SEQUENCE</scope>
    <source>
        <strain evidence="5">MPI-CAGE-CH-0230</strain>
    </source>
</reference>
<dbReference type="OrthoDB" id="8949486at2759"/>
<evidence type="ECO:0000256" key="1">
    <source>
        <dbReference type="ARBA" id="ARBA00005331"/>
    </source>
</evidence>
<evidence type="ECO:0000313" key="6">
    <source>
        <dbReference type="Proteomes" id="UP000756346"/>
    </source>
</evidence>
<dbReference type="AlphaFoldDB" id="A0A9P8YER5"/>
<dbReference type="GeneID" id="70187656"/>
<dbReference type="EMBL" id="JAGTJQ010000002">
    <property type="protein sequence ID" value="KAH7037656.1"/>
    <property type="molecule type" value="Genomic_DNA"/>
</dbReference>
<dbReference type="Gene3D" id="1.20.5.170">
    <property type="match status" value="1"/>
</dbReference>
<comment type="caution">
    <text evidence="5">The sequence shown here is derived from an EMBL/GenBank/DDBJ whole genome shotgun (WGS) entry which is preliminary data.</text>
</comment>
<feature type="region of interest" description="Disordered" evidence="3">
    <location>
        <begin position="72"/>
        <end position="119"/>
    </location>
</feature>